<feature type="compositionally biased region" description="Acidic residues" evidence="1">
    <location>
        <begin position="1214"/>
        <end position="1232"/>
    </location>
</feature>
<feature type="compositionally biased region" description="Acidic residues" evidence="1">
    <location>
        <begin position="1077"/>
        <end position="1096"/>
    </location>
</feature>
<accession>A0AAN4ZAV8</accession>
<feature type="compositionally biased region" description="Basic and acidic residues" evidence="1">
    <location>
        <begin position="1606"/>
        <end position="1623"/>
    </location>
</feature>
<feature type="compositionally biased region" description="Basic and acidic residues" evidence="1">
    <location>
        <begin position="987"/>
        <end position="999"/>
    </location>
</feature>
<feature type="compositionally biased region" description="Basic and acidic residues" evidence="1">
    <location>
        <begin position="1937"/>
        <end position="1947"/>
    </location>
</feature>
<feature type="compositionally biased region" description="Polar residues" evidence="1">
    <location>
        <begin position="681"/>
        <end position="690"/>
    </location>
</feature>
<evidence type="ECO:0000313" key="3">
    <source>
        <dbReference type="Proteomes" id="UP001328107"/>
    </source>
</evidence>
<feature type="region of interest" description="Disordered" evidence="1">
    <location>
        <begin position="1"/>
        <end position="36"/>
    </location>
</feature>
<dbReference type="EMBL" id="BTRK01000001">
    <property type="protein sequence ID" value="GMR33630.1"/>
    <property type="molecule type" value="Genomic_DNA"/>
</dbReference>
<feature type="compositionally biased region" description="Acidic residues" evidence="1">
    <location>
        <begin position="1306"/>
        <end position="1315"/>
    </location>
</feature>
<feature type="compositionally biased region" description="Acidic residues" evidence="1">
    <location>
        <begin position="1389"/>
        <end position="1398"/>
    </location>
</feature>
<feature type="region of interest" description="Disordered" evidence="1">
    <location>
        <begin position="1279"/>
        <end position="1630"/>
    </location>
</feature>
<feature type="compositionally biased region" description="Low complexity" evidence="1">
    <location>
        <begin position="1709"/>
        <end position="1726"/>
    </location>
</feature>
<reference evidence="3" key="1">
    <citation type="submission" date="2022-10" db="EMBL/GenBank/DDBJ databases">
        <title>Genome assembly of Pristionchus species.</title>
        <authorList>
            <person name="Yoshida K."/>
            <person name="Sommer R.J."/>
        </authorList>
    </citation>
    <scope>NUCLEOTIDE SEQUENCE [LARGE SCALE GENOMIC DNA]</scope>
    <source>
        <strain evidence="3">RS5460</strain>
    </source>
</reference>
<feature type="compositionally biased region" description="Acidic residues" evidence="1">
    <location>
        <begin position="1669"/>
        <end position="1684"/>
    </location>
</feature>
<protein>
    <submittedName>
        <fullName evidence="2">Uncharacterized protein</fullName>
    </submittedName>
</protein>
<name>A0AAN4ZAV8_9BILA</name>
<organism evidence="2 3">
    <name type="scientific">Pristionchus mayeri</name>
    <dbReference type="NCBI Taxonomy" id="1317129"/>
    <lineage>
        <taxon>Eukaryota</taxon>
        <taxon>Metazoa</taxon>
        <taxon>Ecdysozoa</taxon>
        <taxon>Nematoda</taxon>
        <taxon>Chromadorea</taxon>
        <taxon>Rhabditida</taxon>
        <taxon>Rhabditina</taxon>
        <taxon>Diplogasteromorpha</taxon>
        <taxon>Diplogasteroidea</taxon>
        <taxon>Neodiplogasteridae</taxon>
        <taxon>Pristionchus</taxon>
    </lineage>
</organism>
<evidence type="ECO:0000313" key="2">
    <source>
        <dbReference type="EMBL" id="GMR33630.1"/>
    </source>
</evidence>
<feature type="compositionally biased region" description="Pro residues" evidence="1">
    <location>
        <begin position="1172"/>
        <end position="1181"/>
    </location>
</feature>
<feature type="compositionally biased region" description="Basic and acidic residues" evidence="1">
    <location>
        <begin position="1727"/>
        <end position="1742"/>
    </location>
</feature>
<feature type="compositionally biased region" description="Low complexity" evidence="1">
    <location>
        <begin position="1000"/>
        <end position="1009"/>
    </location>
</feature>
<keyword evidence="3" id="KW-1185">Reference proteome</keyword>
<comment type="caution">
    <text evidence="2">The sequence shown here is derived from an EMBL/GenBank/DDBJ whole genome shotgun (WGS) entry which is preliminary data.</text>
</comment>
<feature type="compositionally biased region" description="Basic and acidic residues" evidence="1">
    <location>
        <begin position="1904"/>
        <end position="1920"/>
    </location>
</feature>
<feature type="compositionally biased region" description="Low complexity" evidence="1">
    <location>
        <begin position="1105"/>
        <end position="1117"/>
    </location>
</feature>
<feature type="compositionally biased region" description="Polar residues" evidence="1">
    <location>
        <begin position="200"/>
        <end position="213"/>
    </location>
</feature>
<feature type="compositionally biased region" description="Acidic residues" evidence="1">
    <location>
        <begin position="1437"/>
        <end position="1469"/>
    </location>
</feature>
<feature type="compositionally biased region" description="Low complexity" evidence="1">
    <location>
        <begin position="1867"/>
        <end position="1894"/>
    </location>
</feature>
<feature type="compositionally biased region" description="Low complexity" evidence="1">
    <location>
        <begin position="1554"/>
        <end position="1571"/>
    </location>
</feature>
<feature type="compositionally biased region" description="Low complexity" evidence="1">
    <location>
        <begin position="1399"/>
        <end position="1413"/>
    </location>
</feature>
<feature type="compositionally biased region" description="Basic and acidic residues" evidence="1">
    <location>
        <begin position="918"/>
        <end position="927"/>
    </location>
</feature>
<feature type="region of interest" description="Disordered" evidence="1">
    <location>
        <begin position="854"/>
        <end position="1136"/>
    </location>
</feature>
<feature type="compositionally biased region" description="Low complexity" evidence="1">
    <location>
        <begin position="1984"/>
        <end position="1993"/>
    </location>
</feature>
<feature type="region of interest" description="Disordered" evidence="1">
    <location>
        <begin position="1660"/>
        <end position="2063"/>
    </location>
</feature>
<feature type="compositionally biased region" description="Acidic residues" evidence="1">
    <location>
        <begin position="1286"/>
        <end position="1295"/>
    </location>
</feature>
<proteinExistence type="predicted"/>
<feature type="region of interest" description="Disordered" evidence="1">
    <location>
        <begin position="674"/>
        <end position="697"/>
    </location>
</feature>
<feature type="compositionally biased region" description="Low complexity" evidence="1">
    <location>
        <begin position="1357"/>
        <end position="1368"/>
    </location>
</feature>
<sequence>MSSLSVAGRVRASSRNSPPSIRKIPSTGHQRTASTAPATTDALKALVTGNRFTYHSGGTSHYFNKDEAYVSAVSYIPCYGVAVVGVSNGCIVMVPLDGKSCILCLTVPYSVPINHLVVLEPEMDPQGGFYIFSARERPDGANKNCCLVVFSHKIARQSDGEGGYEYSDMSSVMIPVKDGAYWVNVHGIVKRRKRREADTTLDTTDNSQLPEGLNTTQHMYNDGMERTLLFFSYISLTGEMKGGLFDLNAFYTRRCGTQQVRFDEFGQDPICSRFTLSVPRRNTGTPLFRAKDISWVHCESIDRYTSPLFERDALFQPMAAALSLVIHTYGKHAYAATVDSLQYTVLDRIARSLPATLAHPDVAVAMLERVGLVLAPTTKKERLRMEERPANERVPTELDKIMRAVVSDVFIRKQVIRFIETSTDRKQLLHVGRWMFNELRDTVVRMDESIAPLFDGVTPDLLSKDAKELVGYCPAFFEFAELVFWKVRGRGQELANDTTRLRYVRKMHALMAFDLRLFLASVKWLMRKLPMCEGWTNELLEEVGELGAERSEKARRERHPLFLDALLTRLHEKTMEDGLWRGLDDPVQWYPPPRFHLVSLLRQNAAPLADRTALVLYYLMDVDEAVRRDGERPQEERRGYLVQDSLVRSFLIWEAGKLVDGQCCDGVRERWESDMKGRTDGASQKENAQSAARAAPVISRLSEEEKTELSNLLRVSTAFRKLQRVDEDRMKVLMNKQDFGIYRWNLFLIKKGRYPEVEDLPVPGPSEECPHVVIAEYAKYKELAMAQKAQLPPPTGTNAFACPYVITKVSSKADVDATMETSRIVKTSNITIRGKTPKKLGVFRRLTTVAAIAAGPSTDGMSTPPSRKAPSSEASDAETARINALMKTPSMRFRNQQEGEDEEEFEGRENDSNVAPDEMARVREALRTPRSRATASALRPAAAGDVTPEDAPRTATMVPTSILKSAHKESRLSQSVTKSKLRFANVFDEKSISPRERDCSASSSSASMSQPNFDDSFDDDRDHVLSKSTHSTPVEAHNVTSRLEKEIEEEEKRKKKRGEEREEESMESGDLQPLSSGEEEEEEVEQEEEMATDDSEERTNESGDAAAAAAAAPASSATLEIYHDSEGATSSADEDAAEDAFYGSSDISAASAAAGDDAALLLHDSAAVAALPPQPKTPPPTPEEEEDEAAAGDDAAGEGGEEEENPNLSRAETPEEEEQEESAATLEEEQPEEAAAAAGEDHSFAVPVVVGAAADAESPEAMNITYTVTNATFTVELEISEGGAGGEEEREETAADDNGAAAEVAAVEEEEEEKEVEERPATPIEEEDLHEERAAGDDADGEPAAVAAGDAEKKADQPAADAAAAAAKDTTEEDEEEDPNLSRGATPMEGEEKEEEAAADAAAPPATVAADDGVAGDEGVKSGEEEENVSRGATPAEEGEKEAAVPEEEEEEAEAEVVPQEEEEEEQEEQVAAPVAPPPAAAAATTRRTPPVPKPRTVFSTRAEPIALGLRSYIYMEDGIEKSYEEQRDTDDEEKEGESGDILARLSPRRRSSSRLQQEQQSAATSAAAAASGGGRKRSASRSRRDSEKESAVPSTSTSSPRGKKERREAEDEKEKKEERDGHLFTTTRTRLVEERYVERDDGVLQHTVKQSTKVIETTDGVVVKNEQEDKETIEEEGDREETTDATGRVTPLMVEAAAEPATGRRSSRVVASASRSRAQSTSRADTAAKKEEEKKKREEKASTPLRSPSKSLPRARRLMRDESETREAEKEEEKQEEPQTPRRSSRVCKPSESVSTVSMTPSKSTRKGARSAAKTPSREPSAVPVSPRRKVLQESPVSTKEKEEEAPAVTSPRKRGRPRKEPVEDAASVVAAAPVPAKRRTTAAAAAAATTSSTRRRSASESAHPKKGVEEEGGEKKKDDDEEEDPIAALRRRRDQSKADAEARRKYDAKRKAGRPKLGAIPEDAGASISEKRKTGKEEAEEQASSSQASLARSPSRRKRSQSETTAKEKEESLMKTPAKKKTKGDEQEDGDQSMLRRSSRKAAATANEGLKTPSKSTRSKQ</sequence>
<feature type="compositionally biased region" description="Basic and acidic residues" evidence="1">
    <location>
        <begin position="1759"/>
        <end position="1781"/>
    </location>
</feature>
<feature type="region of interest" description="Disordered" evidence="1">
    <location>
        <begin position="1165"/>
        <end position="1242"/>
    </location>
</feature>
<feature type="compositionally biased region" description="Polar residues" evidence="1">
    <location>
        <begin position="1793"/>
        <end position="1804"/>
    </location>
</feature>
<gene>
    <name evidence="2" type="ORF">PMAYCL1PPCAC_03825</name>
</gene>
<feature type="compositionally biased region" description="Low complexity" evidence="1">
    <location>
        <begin position="1296"/>
        <end position="1305"/>
    </location>
</feature>
<feature type="region of interest" description="Disordered" evidence="1">
    <location>
        <begin position="194"/>
        <end position="213"/>
    </location>
</feature>
<evidence type="ECO:0000256" key="1">
    <source>
        <dbReference type="SAM" id="MobiDB-lite"/>
    </source>
</evidence>
<feature type="compositionally biased region" description="Polar residues" evidence="1">
    <location>
        <begin position="27"/>
        <end position="36"/>
    </location>
</feature>
<feature type="compositionally biased region" description="Low complexity" evidence="1">
    <location>
        <begin position="931"/>
        <end position="943"/>
    </location>
</feature>
<feature type="compositionally biased region" description="Acidic residues" evidence="1">
    <location>
        <begin position="1182"/>
        <end position="1205"/>
    </location>
</feature>
<dbReference type="Proteomes" id="UP001328107">
    <property type="component" value="Unassembled WGS sequence"/>
</dbReference>